<dbReference type="RefSeq" id="XP_023933461.1">
    <property type="nucleotide sequence ID" value="XM_024077693.1"/>
</dbReference>
<keyword evidence="15" id="KW-0675">Receptor</keyword>
<evidence type="ECO:0000259" key="13">
    <source>
        <dbReference type="SMART" id="SM01420"/>
    </source>
</evidence>
<evidence type="ECO:0000256" key="1">
    <source>
        <dbReference type="ARBA" id="ARBA00004141"/>
    </source>
</evidence>
<feature type="transmembrane region" description="Helical" evidence="12">
    <location>
        <begin position="466"/>
        <end position="485"/>
    </location>
</feature>
<dbReference type="Pfam" id="PF00520">
    <property type="entry name" value="Ion_trans"/>
    <property type="match status" value="1"/>
</dbReference>
<dbReference type="SUPFAM" id="SSF48403">
    <property type="entry name" value="Ankyrin repeat"/>
    <property type="match status" value="1"/>
</dbReference>
<dbReference type="PANTHER" id="PTHR10117:SF54">
    <property type="entry name" value="TRANSIENT RECEPTOR POTENTIAL-GAMMA PROTEIN"/>
    <property type="match status" value="1"/>
</dbReference>
<evidence type="ECO:0000256" key="2">
    <source>
        <dbReference type="ARBA" id="ARBA00022448"/>
    </source>
</evidence>
<feature type="repeat" description="ANK" evidence="10">
    <location>
        <begin position="82"/>
        <end position="109"/>
    </location>
</feature>
<evidence type="ECO:0000256" key="4">
    <source>
        <dbReference type="ARBA" id="ARBA00022737"/>
    </source>
</evidence>
<evidence type="ECO:0000256" key="12">
    <source>
        <dbReference type="SAM" id="Phobius"/>
    </source>
</evidence>
<keyword evidence="14" id="KW-1185">Reference proteome</keyword>
<dbReference type="GeneID" id="106181868"/>
<dbReference type="GO" id="GO:0005886">
    <property type="term" value="C:plasma membrane"/>
    <property type="evidence" value="ECO:0007669"/>
    <property type="project" value="TreeGrafter"/>
</dbReference>
<dbReference type="PROSITE" id="PS50297">
    <property type="entry name" value="ANK_REP_REGION"/>
    <property type="match status" value="1"/>
</dbReference>
<feature type="transmembrane region" description="Helical" evidence="12">
    <location>
        <begin position="376"/>
        <end position="397"/>
    </location>
</feature>
<organism evidence="14 15">
    <name type="scientific">Lingula anatina</name>
    <name type="common">Brachiopod</name>
    <name type="synonym">Lingula unguis</name>
    <dbReference type="NCBI Taxonomy" id="7574"/>
    <lineage>
        <taxon>Eukaryota</taxon>
        <taxon>Metazoa</taxon>
        <taxon>Spiralia</taxon>
        <taxon>Lophotrochozoa</taxon>
        <taxon>Brachiopoda</taxon>
        <taxon>Linguliformea</taxon>
        <taxon>Lingulata</taxon>
        <taxon>Lingulida</taxon>
        <taxon>Linguloidea</taxon>
        <taxon>Lingulidae</taxon>
        <taxon>Lingula</taxon>
    </lineage>
</organism>
<evidence type="ECO:0000256" key="7">
    <source>
        <dbReference type="ARBA" id="ARBA00023065"/>
    </source>
</evidence>
<keyword evidence="5 12" id="KW-1133">Transmembrane helix</keyword>
<feature type="transmembrane region" description="Helical" evidence="12">
    <location>
        <begin position="426"/>
        <end position="446"/>
    </location>
</feature>
<evidence type="ECO:0000256" key="11">
    <source>
        <dbReference type="SAM" id="MobiDB-lite"/>
    </source>
</evidence>
<keyword evidence="4" id="KW-0677">Repeat</keyword>
<feature type="transmembrane region" description="Helical" evidence="12">
    <location>
        <begin position="344"/>
        <end position="364"/>
    </location>
</feature>
<dbReference type="SMART" id="SM01420">
    <property type="entry name" value="TRP_2"/>
    <property type="match status" value="1"/>
</dbReference>
<evidence type="ECO:0000256" key="5">
    <source>
        <dbReference type="ARBA" id="ARBA00022989"/>
    </source>
</evidence>
<dbReference type="SMART" id="SM00248">
    <property type="entry name" value="ANK"/>
    <property type="match status" value="2"/>
</dbReference>
<feature type="domain" description="Transient receptor ion channel" evidence="13">
    <location>
        <begin position="188"/>
        <end position="250"/>
    </location>
</feature>
<evidence type="ECO:0000256" key="10">
    <source>
        <dbReference type="PROSITE-ProRule" id="PRU00023"/>
    </source>
</evidence>
<dbReference type="InterPro" id="IPR013555">
    <property type="entry name" value="TRP_dom"/>
</dbReference>
<keyword evidence="7" id="KW-0406">Ion transport</keyword>
<reference evidence="15" key="1">
    <citation type="submission" date="2025-08" db="UniProtKB">
        <authorList>
            <consortium name="RefSeq"/>
        </authorList>
    </citation>
    <scope>IDENTIFICATION</scope>
    <source>
        <tissue evidence="15">Gonads</tissue>
    </source>
</reference>
<dbReference type="Pfam" id="PF12796">
    <property type="entry name" value="Ank_2"/>
    <property type="match status" value="1"/>
</dbReference>
<evidence type="ECO:0000256" key="6">
    <source>
        <dbReference type="ARBA" id="ARBA00023043"/>
    </source>
</evidence>
<evidence type="ECO:0000256" key="3">
    <source>
        <dbReference type="ARBA" id="ARBA00022692"/>
    </source>
</evidence>
<proteinExistence type="predicted"/>
<dbReference type="Pfam" id="PF00023">
    <property type="entry name" value="Ank"/>
    <property type="match status" value="1"/>
</dbReference>
<evidence type="ECO:0000313" key="15">
    <source>
        <dbReference type="RefSeq" id="XP_023933461.1"/>
    </source>
</evidence>
<dbReference type="InterPro" id="IPR002110">
    <property type="entry name" value="Ankyrin_rpt"/>
</dbReference>
<dbReference type="GO" id="GO:0070679">
    <property type="term" value="F:inositol 1,4,5 trisphosphate binding"/>
    <property type="evidence" value="ECO:0007669"/>
    <property type="project" value="TreeGrafter"/>
</dbReference>
<dbReference type="Pfam" id="PF08344">
    <property type="entry name" value="TRP_2"/>
    <property type="match status" value="1"/>
</dbReference>
<feature type="region of interest" description="Disordered" evidence="11">
    <location>
        <begin position="801"/>
        <end position="824"/>
    </location>
</feature>
<dbReference type="PRINTS" id="PR01097">
    <property type="entry name" value="TRNSRECEPTRP"/>
</dbReference>
<name>A0A2R2MT80_LINAN</name>
<dbReference type="AlphaFoldDB" id="A0A2R2MT80"/>
<evidence type="ECO:0000313" key="14">
    <source>
        <dbReference type="Proteomes" id="UP000085678"/>
    </source>
</evidence>
<dbReference type="InterPro" id="IPR005821">
    <property type="entry name" value="Ion_trans_dom"/>
</dbReference>
<dbReference type="PROSITE" id="PS50088">
    <property type="entry name" value="ANK_REPEAT"/>
    <property type="match status" value="1"/>
</dbReference>
<dbReference type="NCBIfam" id="TIGR00870">
    <property type="entry name" value="trp"/>
    <property type="match status" value="1"/>
</dbReference>
<dbReference type="Gene3D" id="1.25.40.20">
    <property type="entry name" value="Ankyrin repeat-containing domain"/>
    <property type="match status" value="1"/>
</dbReference>
<sequence>MDKVYRKYREQVLAGKIQDEIGIEAFQTDHFGSGVVRKENDLNNEEKQYLLAVERGDMANVRRYLEDAPVYYSININCTDPLGRSALLVAIENENLEMIELLLSFGVEMRDALLHAINEENVEAVELLLQYQASRKKDLTGYLGGTPSDSFTPDITPIILAAHRDNYEIIKILLDRGDRIPKPHDVQCSCRECVANSSDDILRHSRSRINAYRALASPSLIALSSKDPVLTAFELSWELKRLSRIENEFKIEYEGLSVQCQDFAVDLLDQTRGSHELEIVLNHDSSGAVPHDSSPDRMKLSRLKLAIKYKQKKFVAHSNCQQLLASLWYEGLPGFRRRHIAFKVIMTSVIGMLFPLWSLIYIMVPKSSLGKLLRKPFVKFICHSSSYFTFLFLLILASQHIESIDSITLWGESKASSSLQLGEIRGAPPTIIEWMILLWVIGLIWAEIKQLWDEGAQEYIQDMWNILDFATNTLYIATITLRIVAYMNVERDVSGGVPTRYVPRKDWNAFDPNLIAEGTFAAANIFSTLKLIYIFTVNPHLGPLQISLGRMVMDIMKFMFVYFLALFSFACGINQLYWYYAAARRQECQVSENECKKNHEALSNLFEIMQTLYWGNFGLIDLEHFTLKEDHTITQLLLKLMFGTYSWIAIVVLLNMLIAMMSNSFQIISSMQDTEWKFARSKMWMSYFEEGGTLPAPFNIIPTPKTVWNILVWLKNVFCRCSKRQKRNRWQSIRKLVKKIHDREQKYQAVVRDLIKRYIMSKQRFKEDEGVTEDDINEIKTDVSSFRYELLEILRNNGMKIPEYTQNKPSSSKKKQRKKRYRTR</sequence>
<dbReference type="GO" id="GO:0034703">
    <property type="term" value="C:cation channel complex"/>
    <property type="evidence" value="ECO:0007669"/>
    <property type="project" value="TreeGrafter"/>
</dbReference>
<accession>A0A2R2MT80</accession>
<keyword evidence="6 10" id="KW-0040">ANK repeat</keyword>
<evidence type="ECO:0000256" key="8">
    <source>
        <dbReference type="ARBA" id="ARBA00023136"/>
    </source>
</evidence>
<dbReference type="OrthoDB" id="2373987at2759"/>
<keyword evidence="2" id="KW-0813">Transport</keyword>
<keyword evidence="3 12" id="KW-0812">Transmembrane</keyword>
<keyword evidence="9" id="KW-0407">Ion channel</keyword>
<protein>
    <submittedName>
        <fullName evidence="15">Transient receptor potential-gamma protein isoform X2</fullName>
    </submittedName>
</protein>
<dbReference type="InterPro" id="IPR036770">
    <property type="entry name" value="Ankyrin_rpt-contain_sf"/>
</dbReference>
<keyword evidence="8 12" id="KW-0472">Membrane</keyword>
<dbReference type="Proteomes" id="UP000085678">
    <property type="component" value="Unplaced"/>
</dbReference>
<dbReference type="PANTHER" id="PTHR10117">
    <property type="entry name" value="TRANSIENT RECEPTOR POTENTIAL CHANNEL"/>
    <property type="match status" value="1"/>
</dbReference>
<feature type="transmembrane region" description="Helical" evidence="12">
    <location>
        <begin position="640"/>
        <end position="661"/>
    </location>
</feature>
<evidence type="ECO:0000256" key="9">
    <source>
        <dbReference type="ARBA" id="ARBA00023303"/>
    </source>
</evidence>
<dbReference type="InterPro" id="IPR002153">
    <property type="entry name" value="TRPC_channel"/>
</dbReference>
<gene>
    <name evidence="15" type="primary">LOC106181868</name>
</gene>
<feature type="compositionally biased region" description="Basic residues" evidence="11">
    <location>
        <begin position="811"/>
        <end position="824"/>
    </location>
</feature>
<feature type="transmembrane region" description="Helical" evidence="12">
    <location>
        <begin position="555"/>
        <end position="580"/>
    </location>
</feature>
<feature type="transmembrane region" description="Helical" evidence="12">
    <location>
        <begin position="514"/>
        <end position="535"/>
    </location>
</feature>
<dbReference type="GO" id="GO:0015279">
    <property type="term" value="F:store-operated calcium channel activity"/>
    <property type="evidence" value="ECO:0007669"/>
    <property type="project" value="TreeGrafter"/>
</dbReference>
<dbReference type="GO" id="GO:0051480">
    <property type="term" value="P:regulation of cytosolic calcium ion concentration"/>
    <property type="evidence" value="ECO:0007669"/>
    <property type="project" value="TreeGrafter"/>
</dbReference>
<comment type="subcellular location">
    <subcellularLocation>
        <location evidence="1">Membrane</location>
        <topology evidence="1">Multi-pass membrane protein</topology>
    </subcellularLocation>
</comment>